<comment type="caution">
    <text evidence="1">The sequence shown here is derived from an EMBL/GenBank/DDBJ whole genome shotgun (WGS) entry which is preliminary data.</text>
</comment>
<name>A0A318KNU5_9NEIS</name>
<evidence type="ECO:0000313" key="1">
    <source>
        <dbReference type="EMBL" id="PXX79471.1"/>
    </source>
</evidence>
<sequence>MKWPARPTGLPWRCLLVALSLALGLGIVWAGWRHWRVADARLSQQRTLAAHAQAQQAALQQRQQQHEHDTPLWHTLRQRGWLAPENRLAALDILAQLPRQPGVQHARAQLGPRQRLSWPWPPDAPLAHSLLHIQLRLSHPRHLADMLAPLASLPGLMLPTACQWRRQATDDDTVDGECELAWISQTNE</sequence>
<dbReference type="OrthoDB" id="8527869at2"/>
<protein>
    <submittedName>
        <fullName evidence="1">Uncharacterized protein</fullName>
    </submittedName>
</protein>
<accession>A0A318KNU5</accession>
<keyword evidence="2" id="KW-1185">Reference proteome</keyword>
<reference evidence="1 2" key="1">
    <citation type="submission" date="2018-05" db="EMBL/GenBank/DDBJ databases">
        <title>Genomic Encyclopedia of Type Strains, Phase IV (KMG-IV): sequencing the most valuable type-strain genomes for metagenomic binning, comparative biology and taxonomic classification.</title>
        <authorList>
            <person name="Goeker M."/>
        </authorList>
    </citation>
    <scope>NUCLEOTIDE SEQUENCE [LARGE SCALE GENOMIC DNA]</scope>
    <source>
        <strain evidence="1 2">DSM 29661</strain>
    </source>
</reference>
<proteinExistence type="predicted"/>
<gene>
    <name evidence="1" type="ORF">DFR34_106107</name>
</gene>
<dbReference type="AlphaFoldDB" id="A0A318KNU5"/>
<evidence type="ECO:0000313" key="2">
    <source>
        <dbReference type="Proteomes" id="UP000247555"/>
    </source>
</evidence>
<organism evidence="1 2">
    <name type="scientific">Rivihabitans pingtungensis</name>
    <dbReference type="NCBI Taxonomy" id="1054498"/>
    <lineage>
        <taxon>Bacteria</taxon>
        <taxon>Pseudomonadati</taxon>
        <taxon>Pseudomonadota</taxon>
        <taxon>Betaproteobacteria</taxon>
        <taxon>Neisseriales</taxon>
        <taxon>Aquaspirillaceae</taxon>
        <taxon>Rivihabitans</taxon>
    </lineage>
</organism>
<dbReference type="Proteomes" id="UP000247555">
    <property type="component" value="Unassembled WGS sequence"/>
</dbReference>
<dbReference type="RefSeq" id="WP_110390383.1">
    <property type="nucleotide sequence ID" value="NZ_QJKI01000006.1"/>
</dbReference>
<dbReference type="EMBL" id="QJKI01000006">
    <property type="protein sequence ID" value="PXX79471.1"/>
    <property type="molecule type" value="Genomic_DNA"/>
</dbReference>